<dbReference type="Proteomes" id="UP000640583">
    <property type="component" value="Unassembled WGS sequence"/>
</dbReference>
<evidence type="ECO:0000313" key="4">
    <source>
        <dbReference type="Proteomes" id="UP000640583"/>
    </source>
</evidence>
<feature type="domain" description="Thioredoxin" evidence="2">
    <location>
        <begin position="28"/>
        <end position="223"/>
    </location>
</feature>
<dbReference type="PROSITE" id="PS51352">
    <property type="entry name" value="THIOREDOXIN_2"/>
    <property type="match status" value="1"/>
</dbReference>
<dbReference type="SUPFAM" id="SSF52833">
    <property type="entry name" value="Thioredoxin-like"/>
    <property type="match status" value="1"/>
</dbReference>
<proteinExistence type="predicted"/>
<dbReference type="InterPro" id="IPR036249">
    <property type="entry name" value="Thioredoxin-like_sf"/>
</dbReference>
<dbReference type="EMBL" id="JADCKQ010000011">
    <property type="protein sequence ID" value="MBI1494766.1"/>
    <property type="molecule type" value="Genomic_DNA"/>
</dbReference>
<dbReference type="Gene3D" id="3.40.30.10">
    <property type="entry name" value="Glutaredoxin"/>
    <property type="match status" value="1"/>
</dbReference>
<dbReference type="RefSeq" id="WP_228849513.1">
    <property type="nucleotide sequence ID" value="NZ_JADCKQ010000011.1"/>
</dbReference>
<comment type="function">
    <text evidence="1">May be required for disulfide bond formation in some proteins.</text>
</comment>
<protein>
    <submittedName>
        <fullName evidence="3">DsbA family protein</fullName>
    </submittedName>
</protein>
<dbReference type="InterPro" id="IPR013766">
    <property type="entry name" value="Thioredoxin_domain"/>
</dbReference>
<name>A0A8J7ISJ1_9RHOB</name>
<evidence type="ECO:0000259" key="2">
    <source>
        <dbReference type="PROSITE" id="PS51352"/>
    </source>
</evidence>
<gene>
    <name evidence="3" type="ORF">H1D41_14055</name>
</gene>
<comment type="caution">
    <text evidence="3">The sequence shown here is derived from an EMBL/GenBank/DDBJ whole genome shotgun (WGS) entry which is preliminary data.</text>
</comment>
<evidence type="ECO:0000313" key="3">
    <source>
        <dbReference type="EMBL" id="MBI1494766.1"/>
    </source>
</evidence>
<organism evidence="3 4">
    <name type="scientific">Halocynthiibacter styelae</name>
    <dbReference type="NCBI Taxonomy" id="2761955"/>
    <lineage>
        <taxon>Bacteria</taxon>
        <taxon>Pseudomonadati</taxon>
        <taxon>Pseudomonadota</taxon>
        <taxon>Alphaproteobacteria</taxon>
        <taxon>Rhodobacterales</taxon>
        <taxon>Paracoccaceae</taxon>
        <taxon>Halocynthiibacter</taxon>
    </lineage>
</organism>
<dbReference type="Pfam" id="PF13462">
    <property type="entry name" value="Thioredoxin_4"/>
    <property type="match status" value="1"/>
</dbReference>
<evidence type="ECO:0000256" key="1">
    <source>
        <dbReference type="ARBA" id="ARBA00003565"/>
    </source>
</evidence>
<accession>A0A8J7ISJ1</accession>
<dbReference type="InterPro" id="IPR012336">
    <property type="entry name" value="Thioredoxin-like_fold"/>
</dbReference>
<reference evidence="3" key="1">
    <citation type="submission" date="2020-10" db="EMBL/GenBank/DDBJ databases">
        <title>Paenihalocynthiibacter styelae gen. nov., sp. nov., isolated from stalked sea squirt Styela clava.</title>
        <authorList>
            <person name="Kim Y.-O."/>
            <person name="Yoon J.-H."/>
        </authorList>
    </citation>
    <scope>NUCLEOTIDE SEQUENCE</scope>
    <source>
        <strain evidence="3">MYP1-1</strain>
    </source>
</reference>
<sequence>MQRRMLLGTGAAALFGSGAFFLSRGSQPGTTSFAPISAANAQDAGDIDTSGVLELVLGDENAPVTVTEYASYTCPHCATFHASVMPQLKANYIETGKVRFVYREVYFDRFGLWAGMLARCGGPLRYFGIQDVLYNTQREWLDGSDPAKIVENLRGIGKSAGISDAELDACFADENMPRAMLAVYQQNAEADGINSTPTLLVNGTKYGNMNYADLAELIDAELPAE</sequence>
<dbReference type="AlphaFoldDB" id="A0A8J7ISJ1"/>
<keyword evidence="4" id="KW-1185">Reference proteome</keyword>